<feature type="domain" description="DNA mismatch repair proteins mutS family" evidence="6">
    <location>
        <begin position="900"/>
        <end position="1127"/>
    </location>
</feature>
<feature type="domain" description="DNA mismatch repair protein MutS core" evidence="5">
    <location>
        <begin position="410"/>
        <end position="887"/>
    </location>
</feature>
<dbReference type="InterPro" id="IPR036678">
    <property type="entry name" value="MutS_con_dom_sf"/>
</dbReference>
<dbReference type="GO" id="GO:0030983">
    <property type="term" value="F:mismatched DNA binding"/>
    <property type="evidence" value="ECO:0007669"/>
    <property type="project" value="InterPro"/>
</dbReference>
<sequence>MGCHCHSRKLIHFSVSRLPACIRGLWGRLYKYTNRRVATTTFTDIKSRCCGGGMAARPVENPEDQRYSLPNAFPLLLQQRKPGMRYSAPITSTAANHGGTFHEVGSLLSKSDLSFLNVSTMPLGAPLSSPLGVPAAKCSIRGLYTDTPAQSTTTGSHNLVTPMVRPRRSDPTASGSSKARVFTRTGTTTATLSAAKCSGTSQRCGECIMALIDNRASEVGVAICQLPSLAIIITQYGDSVAFAKTLSFVFSRAPAEVLVPETAVRSSLVQTLLRHFHDITFTGVQRRSFDESQGAYRLLTLMSTDDACLEINNTDRYLCLAAANALIEFVEITYNYTLLPNTVRVRYLALENYVEVSRQSARALNIIATGVGQRAPIPSQKLNGEGRISDKFKPPRKTLFRSSREIKKNTILQPLVNSIDYTVTAVGRRLLRSTVLQPLRDPASIEQRYNAVEWLCDSNEAQTVLRRSLLSLASDDMERVISNFSHVPQVNTLKAMQQNIEAVITLWQILRAAMQLLYALEGLVDRDTITNENEERVDNGHGGVLDCSSDSDSCGHKKPRVKAGSENGGQVEVQTSWSFRGYEGHHSRCPMLLRRLLHVLTVCRMDEICLEIAKYLDEGVVQVTGGGQQGRGAAVVGQQQRRPGGAVLQVRQCFAVKPNISGTLDAVRHQYSQTIEAMFTHAENLKQQHGVGSLRVSYDGIRGYHLCYDSRHERDAPDFTFLQKYSGGKHYALYHDSWATTNNDNNDLESECDQRREAPICGSSLFTTNTPGPQCGGDHLDLAKHQVRGRKVTCTTKEMLMLRRNADDTVAEILHTQDGLVCQLMEYLRKRLGKLQAVCDGIAMLDLLVAFATYSRLNGCVQPTILRYEHSLSSPTTHFVEARHPGGTFTANTVRWCDGASVLLLTGPNASGKTTLLRRMGQLFALAQSGCFVPAREAALHPCDRLIAHMLCDNLEDATSSAFAKEMRELSHICMHATRDSVVLVDELGRRTAARGGTAIAWATVEFLVEKRCRTIFTTHFSKLTCLEHRSGGAVRNVHFVVDVPEKAAGGGTDGGGPSALEEGTHDGTPVADIPSPEGGAKRAMCTLRFKYHLLPGASEVDCYGLRLAARVGFFSPALKLAWELLPHMAGSDRTLLEANACDDTTTANTVDRTASCRNSRACEGAVDEPTQENGYPVINCSRGVEGGLASDVFDRTLNGAESTFPGSFCPMTSHSAAAAGEAIDV</sequence>
<gene>
    <name evidence="7" type="ORF">TCIL3000_10_1060</name>
</gene>
<dbReference type="PANTHER" id="PTHR11361:SF139">
    <property type="entry name" value="REPAIR PROTEIN, PUTATIVE-RELATED"/>
    <property type="match status" value="1"/>
</dbReference>
<proteinExistence type="predicted"/>
<dbReference type="InterPro" id="IPR036187">
    <property type="entry name" value="DNA_mismatch_repair_MutS_sf"/>
</dbReference>
<dbReference type="GO" id="GO:0005524">
    <property type="term" value="F:ATP binding"/>
    <property type="evidence" value="ECO:0007669"/>
    <property type="project" value="UniProtKB-KW"/>
</dbReference>
<dbReference type="Gene3D" id="1.10.1420.10">
    <property type="match status" value="2"/>
</dbReference>
<dbReference type="SMART" id="SM00533">
    <property type="entry name" value="MUTSd"/>
    <property type="match status" value="1"/>
</dbReference>
<evidence type="ECO:0000259" key="6">
    <source>
        <dbReference type="SMART" id="SM00534"/>
    </source>
</evidence>
<dbReference type="GO" id="GO:0140664">
    <property type="term" value="F:ATP-dependent DNA damage sensor activity"/>
    <property type="evidence" value="ECO:0007669"/>
    <property type="project" value="InterPro"/>
</dbReference>
<dbReference type="Gene3D" id="3.40.50.300">
    <property type="entry name" value="P-loop containing nucleotide triphosphate hydrolases"/>
    <property type="match status" value="1"/>
</dbReference>
<dbReference type="SUPFAM" id="SSF52540">
    <property type="entry name" value="P-loop containing nucleoside triphosphate hydrolases"/>
    <property type="match status" value="1"/>
</dbReference>
<dbReference type="Pfam" id="PF05192">
    <property type="entry name" value="MutS_III"/>
    <property type="match status" value="1"/>
</dbReference>
<dbReference type="InterPro" id="IPR007860">
    <property type="entry name" value="DNA_mmatch_repair_MutS_con_dom"/>
</dbReference>
<feature type="compositionally biased region" description="Gly residues" evidence="4">
    <location>
        <begin position="1049"/>
        <end position="1058"/>
    </location>
</feature>
<dbReference type="InterPro" id="IPR027417">
    <property type="entry name" value="P-loop_NTPase"/>
</dbReference>
<dbReference type="GO" id="GO:0006298">
    <property type="term" value="P:mismatch repair"/>
    <property type="evidence" value="ECO:0007669"/>
    <property type="project" value="InterPro"/>
</dbReference>
<evidence type="ECO:0000256" key="3">
    <source>
        <dbReference type="ARBA" id="ARBA00023125"/>
    </source>
</evidence>
<dbReference type="Pfam" id="PF05188">
    <property type="entry name" value="MutS_II"/>
    <property type="match status" value="1"/>
</dbReference>
<feature type="compositionally biased region" description="Polar residues" evidence="4">
    <location>
        <begin position="150"/>
        <end position="159"/>
    </location>
</feature>
<feature type="region of interest" description="Disordered" evidence="4">
    <location>
        <begin position="150"/>
        <end position="180"/>
    </location>
</feature>
<evidence type="ECO:0000313" key="7">
    <source>
        <dbReference type="EMBL" id="CCC93347.1"/>
    </source>
</evidence>
<dbReference type="InterPro" id="IPR007696">
    <property type="entry name" value="DNA_mismatch_repair_MutS_core"/>
</dbReference>
<dbReference type="EMBL" id="HE575323">
    <property type="protein sequence ID" value="CCC93347.1"/>
    <property type="molecule type" value="Genomic_DNA"/>
</dbReference>
<protein>
    <submittedName>
        <fullName evidence="7">Putative mismatch repair protein</fullName>
    </submittedName>
</protein>
<name>G0UVD2_TRYCI</name>
<evidence type="ECO:0000256" key="4">
    <source>
        <dbReference type="SAM" id="MobiDB-lite"/>
    </source>
</evidence>
<organism evidence="7">
    <name type="scientific">Trypanosoma congolense (strain IL3000)</name>
    <dbReference type="NCBI Taxonomy" id="1068625"/>
    <lineage>
        <taxon>Eukaryota</taxon>
        <taxon>Discoba</taxon>
        <taxon>Euglenozoa</taxon>
        <taxon>Kinetoplastea</taxon>
        <taxon>Metakinetoplastina</taxon>
        <taxon>Trypanosomatida</taxon>
        <taxon>Trypanosomatidae</taxon>
        <taxon>Trypanosoma</taxon>
        <taxon>Nannomonas</taxon>
    </lineage>
</organism>
<dbReference type="InterPro" id="IPR000432">
    <property type="entry name" value="DNA_mismatch_repair_MutS_C"/>
</dbReference>
<dbReference type="PANTHER" id="PTHR11361">
    <property type="entry name" value="DNA MISMATCH REPAIR PROTEIN MUTS FAMILY MEMBER"/>
    <property type="match status" value="1"/>
</dbReference>
<accession>G0UVD2</accession>
<dbReference type="InterPro" id="IPR045076">
    <property type="entry name" value="MutS"/>
</dbReference>
<dbReference type="VEuPathDB" id="TriTrypDB:TcIL3000_10_1060"/>
<evidence type="ECO:0000256" key="2">
    <source>
        <dbReference type="ARBA" id="ARBA00022840"/>
    </source>
</evidence>
<dbReference type="SUPFAM" id="SSF48334">
    <property type="entry name" value="DNA repair protein MutS, domain III"/>
    <property type="match status" value="1"/>
</dbReference>
<feature type="region of interest" description="Disordered" evidence="4">
    <location>
        <begin position="1049"/>
        <end position="1077"/>
    </location>
</feature>
<reference evidence="7" key="1">
    <citation type="journal article" date="2012" name="Proc. Natl. Acad. Sci. U.S.A.">
        <title>Antigenic diversity is generated by distinct evolutionary mechanisms in African trypanosome species.</title>
        <authorList>
            <person name="Jackson A.P."/>
            <person name="Berry A."/>
            <person name="Aslett M."/>
            <person name="Allison H.C."/>
            <person name="Burton P."/>
            <person name="Vavrova-Anderson J."/>
            <person name="Brown R."/>
            <person name="Browne H."/>
            <person name="Corton N."/>
            <person name="Hauser H."/>
            <person name="Gamble J."/>
            <person name="Gilderthorp R."/>
            <person name="Marcello L."/>
            <person name="McQuillan J."/>
            <person name="Otto T.D."/>
            <person name="Quail M.A."/>
            <person name="Sanders M.J."/>
            <person name="van Tonder A."/>
            <person name="Ginger M.L."/>
            <person name="Field M.C."/>
            <person name="Barry J.D."/>
            <person name="Hertz-Fowler C."/>
            <person name="Berriman M."/>
        </authorList>
    </citation>
    <scope>NUCLEOTIDE SEQUENCE</scope>
    <source>
        <strain evidence="7">IL3000</strain>
    </source>
</reference>
<keyword evidence="1" id="KW-0547">Nucleotide-binding</keyword>
<dbReference type="Pfam" id="PF00488">
    <property type="entry name" value="MutS_V"/>
    <property type="match status" value="1"/>
</dbReference>
<dbReference type="SMART" id="SM00534">
    <property type="entry name" value="MUTSac"/>
    <property type="match status" value="1"/>
</dbReference>
<keyword evidence="3" id="KW-0238">DNA-binding</keyword>
<dbReference type="Gene3D" id="3.30.420.110">
    <property type="entry name" value="MutS, connector domain"/>
    <property type="match status" value="1"/>
</dbReference>
<dbReference type="AlphaFoldDB" id="G0UVD2"/>
<dbReference type="GO" id="GO:0032301">
    <property type="term" value="C:MutSalpha complex"/>
    <property type="evidence" value="ECO:0007669"/>
    <property type="project" value="TreeGrafter"/>
</dbReference>
<keyword evidence="2" id="KW-0067">ATP-binding</keyword>
<evidence type="ECO:0000259" key="5">
    <source>
        <dbReference type="SMART" id="SM00533"/>
    </source>
</evidence>
<evidence type="ECO:0000256" key="1">
    <source>
        <dbReference type="ARBA" id="ARBA00022741"/>
    </source>
</evidence>